<keyword evidence="4" id="KW-0808">Transferase</keyword>
<feature type="domain" description="PTS EIIA type-1" evidence="7">
    <location>
        <begin position="1"/>
        <end position="61"/>
    </location>
</feature>
<dbReference type="GO" id="GO:0005737">
    <property type="term" value="C:cytoplasm"/>
    <property type="evidence" value="ECO:0007669"/>
    <property type="project" value="UniProtKB-SubCell"/>
</dbReference>
<proteinExistence type="predicted"/>
<keyword evidence="3 8" id="KW-0762">Sugar transport</keyword>
<comment type="subcellular location">
    <subcellularLocation>
        <location evidence="1">Cytoplasm</location>
    </subcellularLocation>
</comment>
<dbReference type="PROSITE" id="PS51093">
    <property type="entry name" value="PTS_EIIA_TYPE_1"/>
    <property type="match status" value="1"/>
</dbReference>
<name>A0A941FIY4_9BACI</name>
<gene>
    <name evidence="8" type="ORF">KEH51_21025</name>
</gene>
<evidence type="ECO:0000256" key="1">
    <source>
        <dbReference type="ARBA" id="ARBA00004496"/>
    </source>
</evidence>
<dbReference type="GO" id="GO:0016301">
    <property type="term" value="F:kinase activity"/>
    <property type="evidence" value="ECO:0007669"/>
    <property type="project" value="UniProtKB-KW"/>
</dbReference>
<evidence type="ECO:0000259" key="7">
    <source>
        <dbReference type="PROSITE" id="PS51093"/>
    </source>
</evidence>
<reference evidence="8" key="1">
    <citation type="submission" date="2021-04" db="EMBL/GenBank/DDBJ databases">
        <title>Whole genome sequencing of Enterococci isolates from hospitalized patients.</title>
        <authorList>
            <person name="Ogoti B.M."/>
            <person name="Onyambu F.G."/>
        </authorList>
    </citation>
    <scope>NUCLEOTIDE SEQUENCE</scope>
    <source>
        <strain evidence="8">242</strain>
    </source>
</reference>
<evidence type="ECO:0000256" key="5">
    <source>
        <dbReference type="ARBA" id="ARBA00022683"/>
    </source>
</evidence>
<protein>
    <submittedName>
        <fullName evidence="8">PTS glucose transporter subunit IIA</fullName>
    </submittedName>
</protein>
<dbReference type="InterPro" id="IPR001127">
    <property type="entry name" value="PTS_EIIA_1_perm"/>
</dbReference>
<keyword evidence="2" id="KW-0813">Transport</keyword>
<evidence type="ECO:0000256" key="4">
    <source>
        <dbReference type="ARBA" id="ARBA00022679"/>
    </source>
</evidence>
<organism evidence="8 9">
    <name type="scientific">Peribacillus frigoritolerans</name>
    <dbReference type="NCBI Taxonomy" id="450367"/>
    <lineage>
        <taxon>Bacteria</taxon>
        <taxon>Bacillati</taxon>
        <taxon>Bacillota</taxon>
        <taxon>Bacilli</taxon>
        <taxon>Bacillales</taxon>
        <taxon>Bacillaceae</taxon>
        <taxon>Peribacillus</taxon>
    </lineage>
</organism>
<keyword evidence="6" id="KW-0418">Kinase</keyword>
<accession>A0A941FIY4</accession>
<evidence type="ECO:0000313" key="9">
    <source>
        <dbReference type="Proteomes" id="UP000680045"/>
    </source>
</evidence>
<evidence type="ECO:0000256" key="3">
    <source>
        <dbReference type="ARBA" id="ARBA00022597"/>
    </source>
</evidence>
<dbReference type="EMBL" id="JAGTPW010000044">
    <property type="protein sequence ID" value="MBR8645613.1"/>
    <property type="molecule type" value="Genomic_DNA"/>
</dbReference>
<dbReference type="PANTHER" id="PTHR45008">
    <property type="entry name" value="PTS SYSTEM GLUCOSE-SPECIFIC EIIA COMPONENT"/>
    <property type="match status" value="1"/>
</dbReference>
<evidence type="ECO:0000256" key="6">
    <source>
        <dbReference type="ARBA" id="ARBA00022777"/>
    </source>
</evidence>
<evidence type="ECO:0000256" key="2">
    <source>
        <dbReference type="ARBA" id="ARBA00022448"/>
    </source>
</evidence>
<comment type="caution">
    <text evidence="8">The sequence shown here is derived from an EMBL/GenBank/DDBJ whole genome shotgun (WGS) entry which is preliminary data.</text>
</comment>
<dbReference type="Pfam" id="PF00358">
    <property type="entry name" value="PTS_EIIA_1"/>
    <property type="match status" value="1"/>
</dbReference>
<keyword evidence="5" id="KW-0598">Phosphotransferase system</keyword>
<dbReference type="SUPFAM" id="SSF51261">
    <property type="entry name" value="Duplicated hybrid motif"/>
    <property type="match status" value="1"/>
</dbReference>
<dbReference type="Gene3D" id="2.70.70.10">
    <property type="entry name" value="Glucose Permease (Domain IIA)"/>
    <property type="match status" value="1"/>
</dbReference>
<sequence>MPNRWEVLSIFPTNHALGLKMDNGLEILIHVGLDTVKLDGEGFTALVQEGQRITKEHLFGN</sequence>
<dbReference type="GO" id="GO:0009401">
    <property type="term" value="P:phosphoenolpyruvate-dependent sugar phosphotransferase system"/>
    <property type="evidence" value="ECO:0007669"/>
    <property type="project" value="UniProtKB-KW"/>
</dbReference>
<dbReference type="AlphaFoldDB" id="A0A941FIY4"/>
<dbReference type="PROSITE" id="PS00371">
    <property type="entry name" value="PTS_EIIA_TYPE_1_HIS"/>
    <property type="match status" value="1"/>
</dbReference>
<dbReference type="InterPro" id="IPR050890">
    <property type="entry name" value="PTS_EIIA_component"/>
</dbReference>
<evidence type="ECO:0000313" key="8">
    <source>
        <dbReference type="EMBL" id="MBR8645613.1"/>
    </source>
</evidence>
<dbReference type="PANTHER" id="PTHR45008:SF1">
    <property type="entry name" value="PTS SYSTEM GLUCOSE-SPECIFIC EIIA COMPONENT"/>
    <property type="match status" value="1"/>
</dbReference>
<dbReference type="Proteomes" id="UP000680045">
    <property type="component" value="Unassembled WGS sequence"/>
</dbReference>
<dbReference type="InterPro" id="IPR011055">
    <property type="entry name" value="Dup_hybrid_motif"/>
</dbReference>